<feature type="transmembrane region" description="Helical" evidence="7">
    <location>
        <begin position="191"/>
        <end position="210"/>
    </location>
</feature>
<feature type="transmembrane region" description="Helical" evidence="7">
    <location>
        <begin position="252"/>
        <end position="270"/>
    </location>
</feature>
<feature type="domain" description="EamA" evidence="8">
    <location>
        <begin position="21"/>
        <end position="150"/>
    </location>
</feature>
<dbReference type="PANTHER" id="PTHR42920">
    <property type="entry name" value="OS03G0707200 PROTEIN-RELATED"/>
    <property type="match status" value="1"/>
</dbReference>
<dbReference type="RefSeq" id="WP_043528004.1">
    <property type="nucleotide sequence ID" value="NZ_BAABKU010000001.1"/>
</dbReference>
<evidence type="ECO:0000259" key="8">
    <source>
        <dbReference type="Pfam" id="PF00892"/>
    </source>
</evidence>
<feature type="domain" description="EamA" evidence="8">
    <location>
        <begin position="160"/>
        <end position="292"/>
    </location>
</feature>
<feature type="transmembrane region" description="Helical" evidence="7">
    <location>
        <begin position="78"/>
        <end position="100"/>
    </location>
</feature>
<keyword evidence="6 7" id="KW-0472">Membrane</keyword>
<dbReference type="Pfam" id="PF00892">
    <property type="entry name" value="EamA"/>
    <property type="match status" value="2"/>
</dbReference>
<proteinExistence type="inferred from homology"/>
<dbReference type="AlphaFoldDB" id="A0A0A6UJI0"/>
<comment type="subcellular location">
    <subcellularLocation>
        <location evidence="1">Cell membrane</location>
        <topology evidence="1">Multi-pass membrane protein</topology>
    </subcellularLocation>
</comment>
<keyword evidence="10" id="KW-1185">Reference proteome</keyword>
<feature type="transmembrane region" description="Helical" evidence="7">
    <location>
        <begin position="222"/>
        <end position="240"/>
    </location>
</feature>
<evidence type="ECO:0000256" key="5">
    <source>
        <dbReference type="ARBA" id="ARBA00022989"/>
    </source>
</evidence>
<sequence length="310" mass="33239">MASSTTAETPSAADKKQDRVALLAIFSIPVIWGIGFPLTHNAVASVDPGLYAFARSLVATAALLPIALPAVRRVSRRIVLGGLVLGVFSAINIVSQSYALHYISSASTAFCVTMSIVFIPFISFALGQGWPSRLDIAAVLIGIAGAVIILGPHLDDLSVGYLWGGAAAFAIAMTICIIGKLTSRSGQVDRLALGFFQVLTGTVLLLYFPFTRDLEPLAEPKVWIAVLFMGVMATALAIYLQTRYQRRVGSARTSVIFNLDLVFASLFGLLNREPLSLSQILGGAVVLLASMLESVQQWLRAMYQRVRPIP</sequence>
<dbReference type="EMBL" id="JRTT01000030">
    <property type="protein sequence ID" value="KHD75228.1"/>
    <property type="molecule type" value="Genomic_DNA"/>
</dbReference>
<keyword evidence="5 7" id="KW-1133">Transmembrane helix</keyword>
<protein>
    <recommendedName>
        <fullName evidence="8">EamA domain-containing protein</fullName>
    </recommendedName>
</protein>
<dbReference type="OrthoDB" id="5196470at2"/>
<feature type="transmembrane region" description="Helical" evidence="7">
    <location>
        <begin position="106"/>
        <end position="127"/>
    </location>
</feature>
<evidence type="ECO:0000313" key="10">
    <source>
        <dbReference type="Proteomes" id="UP000054537"/>
    </source>
</evidence>
<name>A0A0A6UJI0_ACTUT</name>
<keyword evidence="4 7" id="KW-0812">Transmembrane</keyword>
<dbReference type="STRING" id="1869.MB27_24390"/>
<comment type="caution">
    <text evidence="9">The sequence shown here is derived from an EMBL/GenBank/DDBJ whole genome shotgun (WGS) entry which is preliminary data.</text>
</comment>
<gene>
    <name evidence="9" type="ORF">MB27_24390</name>
</gene>
<accession>A0A0A6UJI0</accession>
<dbReference type="InterPro" id="IPR037185">
    <property type="entry name" value="EmrE-like"/>
</dbReference>
<dbReference type="PANTHER" id="PTHR42920:SF5">
    <property type="entry name" value="EAMA DOMAIN-CONTAINING PROTEIN"/>
    <property type="match status" value="1"/>
</dbReference>
<evidence type="ECO:0000256" key="3">
    <source>
        <dbReference type="ARBA" id="ARBA00022475"/>
    </source>
</evidence>
<dbReference type="SUPFAM" id="SSF103481">
    <property type="entry name" value="Multidrug resistance efflux transporter EmrE"/>
    <property type="match status" value="2"/>
</dbReference>
<dbReference type="Proteomes" id="UP000054537">
    <property type="component" value="Unassembled WGS sequence"/>
</dbReference>
<reference evidence="9 10" key="1">
    <citation type="submission" date="2014-10" db="EMBL/GenBank/DDBJ databases">
        <title>Draft genome sequence of Actinoplanes utahensis NRRL 12052.</title>
        <authorList>
            <person name="Velasco-Bucheli B."/>
            <person name="del Cerro C."/>
            <person name="Hormigo D."/>
            <person name="Garcia J.L."/>
            <person name="Acebal C."/>
            <person name="Arroyo M."/>
            <person name="de la Mata I."/>
        </authorList>
    </citation>
    <scope>NUCLEOTIDE SEQUENCE [LARGE SCALE GENOMIC DNA]</scope>
    <source>
        <strain evidence="9 10">NRRL 12052</strain>
    </source>
</reference>
<feature type="transmembrane region" description="Helical" evidence="7">
    <location>
        <begin position="160"/>
        <end position="179"/>
    </location>
</feature>
<feature type="transmembrane region" description="Helical" evidence="7">
    <location>
        <begin position="20"/>
        <end position="38"/>
    </location>
</feature>
<evidence type="ECO:0000256" key="4">
    <source>
        <dbReference type="ARBA" id="ARBA00022692"/>
    </source>
</evidence>
<evidence type="ECO:0000313" key="9">
    <source>
        <dbReference type="EMBL" id="KHD75228.1"/>
    </source>
</evidence>
<feature type="transmembrane region" description="Helical" evidence="7">
    <location>
        <begin position="134"/>
        <end position="154"/>
    </location>
</feature>
<dbReference type="InterPro" id="IPR000620">
    <property type="entry name" value="EamA_dom"/>
</dbReference>
<dbReference type="eggNOG" id="COG0697">
    <property type="taxonomic scope" value="Bacteria"/>
</dbReference>
<feature type="transmembrane region" description="Helical" evidence="7">
    <location>
        <begin position="276"/>
        <end position="295"/>
    </location>
</feature>
<keyword evidence="3" id="KW-1003">Cell membrane</keyword>
<comment type="similarity">
    <text evidence="2">Belongs to the EamA transporter family.</text>
</comment>
<evidence type="ECO:0000256" key="7">
    <source>
        <dbReference type="SAM" id="Phobius"/>
    </source>
</evidence>
<dbReference type="InterPro" id="IPR051258">
    <property type="entry name" value="Diverse_Substrate_Transporter"/>
</dbReference>
<evidence type="ECO:0000256" key="1">
    <source>
        <dbReference type="ARBA" id="ARBA00004651"/>
    </source>
</evidence>
<organism evidence="9 10">
    <name type="scientific">Actinoplanes utahensis</name>
    <dbReference type="NCBI Taxonomy" id="1869"/>
    <lineage>
        <taxon>Bacteria</taxon>
        <taxon>Bacillati</taxon>
        <taxon>Actinomycetota</taxon>
        <taxon>Actinomycetes</taxon>
        <taxon>Micromonosporales</taxon>
        <taxon>Micromonosporaceae</taxon>
        <taxon>Actinoplanes</taxon>
    </lineage>
</organism>
<feature type="transmembrane region" description="Helical" evidence="7">
    <location>
        <begin position="50"/>
        <end position="71"/>
    </location>
</feature>
<dbReference type="GO" id="GO:0005886">
    <property type="term" value="C:plasma membrane"/>
    <property type="evidence" value="ECO:0007669"/>
    <property type="project" value="UniProtKB-SubCell"/>
</dbReference>
<evidence type="ECO:0000256" key="2">
    <source>
        <dbReference type="ARBA" id="ARBA00007362"/>
    </source>
</evidence>
<evidence type="ECO:0000256" key="6">
    <source>
        <dbReference type="ARBA" id="ARBA00023136"/>
    </source>
</evidence>